<protein>
    <submittedName>
        <fullName evidence="1">Uncharacterized protein</fullName>
    </submittedName>
</protein>
<organism evidence="1">
    <name type="scientific">marine metagenome</name>
    <dbReference type="NCBI Taxonomy" id="408172"/>
    <lineage>
        <taxon>unclassified sequences</taxon>
        <taxon>metagenomes</taxon>
        <taxon>ecological metagenomes</taxon>
    </lineage>
</organism>
<dbReference type="AlphaFoldDB" id="A0A383E320"/>
<evidence type="ECO:0000313" key="1">
    <source>
        <dbReference type="EMBL" id="SVE51222.1"/>
    </source>
</evidence>
<sequence>TIVFENTPSSLVLTAFSGINEDQVEHKVFTGLHTPDPSKLLPKKVT</sequence>
<name>A0A383E320_9ZZZZ</name>
<accession>A0A383E320</accession>
<gene>
    <name evidence="1" type="ORF">METZ01_LOCUS504076</name>
</gene>
<reference evidence="1" key="1">
    <citation type="submission" date="2018-05" db="EMBL/GenBank/DDBJ databases">
        <authorList>
            <person name="Lanie J.A."/>
            <person name="Ng W.-L."/>
            <person name="Kazmierczak K.M."/>
            <person name="Andrzejewski T.M."/>
            <person name="Davidsen T.M."/>
            <person name="Wayne K.J."/>
            <person name="Tettelin H."/>
            <person name="Glass J.I."/>
            <person name="Rusch D."/>
            <person name="Podicherti R."/>
            <person name="Tsui H.-C.T."/>
            <person name="Winkler M.E."/>
        </authorList>
    </citation>
    <scope>NUCLEOTIDE SEQUENCE</scope>
</reference>
<proteinExistence type="predicted"/>
<feature type="non-terminal residue" evidence="1">
    <location>
        <position position="1"/>
    </location>
</feature>
<dbReference type="EMBL" id="UINC01222436">
    <property type="protein sequence ID" value="SVE51222.1"/>
    <property type="molecule type" value="Genomic_DNA"/>
</dbReference>